<feature type="compositionally biased region" description="Basic and acidic residues" evidence="1">
    <location>
        <begin position="155"/>
        <end position="168"/>
    </location>
</feature>
<dbReference type="Proteomes" id="UP001148299">
    <property type="component" value="Unassembled WGS sequence"/>
</dbReference>
<feature type="domain" description="PH" evidence="2">
    <location>
        <begin position="29"/>
        <end position="130"/>
    </location>
</feature>
<evidence type="ECO:0000256" key="1">
    <source>
        <dbReference type="SAM" id="MobiDB-lite"/>
    </source>
</evidence>
<reference evidence="4" key="2">
    <citation type="journal article" date="2023" name="IMA Fungus">
        <title>Comparative genomic study of the Penicillium genus elucidates a diverse pangenome and 15 lateral gene transfer events.</title>
        <authorList>
            <person name="Petersen C."/>
            <person name="Sorensen T."/>
            <person name="Nielsen M.R."/>
            <person name="Sondergaard T.E."/>
            <person name="Sorensen J.L."/>
            <person name="Fitzpatrick D.A."/>
            <person name="Frisvad J.C."/>
            <person name="Nielsen K.L."/>
        </authorList>
    </citation>
    <scope>NUCLEOTIDE SEQUENCE</scope>
    <source>
        <strain evidence="3">IBT 35673</strain>
        <strain evidence="4">IBT 35675</strain>
    </source>
</reference>
<protein>
    <recommendedName>
        <fullName evidence="2">PH domain-containing protein</fullName>
    </recommendedName>
</protein>
<dbReference type="CDD" id="cd13299">
    <property type="entry name" value="PH2_PH_fungal"/>
    <property type="match status" value="1"/>
</dbReference>
<proteinExistence type="predicted"/>
<feature type="region of interest" description="Disordered" evidence="1">
    <location>
        <begin position="155"/>
        <end position="217"/>
    </location>
</feature>
<dbReference type="InterPro" id="IPR051707">
    <property type="entry name" value="PI-Interact_SigTrans_Reg"/>
</dbReference>
<dbReference type="InterPro" id="IPR011993">
    <property type="entry name" value="PH-like_dom_sf"/>
</dbReference>
<dbReference type="SUPFAM" id="SSF50729">
    <property type="entry name" value="PH domain-like"/>
    <property type="match status" value="2"/>
</dbReference>
<accession>A0A9W9QTJ1</accession>
<dbReference type="SMART" id="SM00233">
    <property type="entry name" value="PH"/>
    <property type="match status" value="2"/>
</dbReference>
<dbReference type="Pfam" id="PF00169">
    <property type="entry name" value="PH"/>
    <property type="match status" value="2"/>
</dbReference>
<evidence type="ECO:0000313" key="5">
    <source>
        <dbReference type="Proteomes" id="UP001148299"/>
    </source>
</evidence>
<dbReference type="InterPro" id="IPR001849">
    <property type="entry name" value="PH_domain"/>
</dbReference>
<dbReference type="EMBL" id="JAPZBR010000008">
    <property type="protein sequence ID" value="KAJ5340748.1"/>
    <property type="molecule type" value="Genomic_DNA"/>
</dbReference>
<evidence type="ECO:0000259" key="2">
    <source>
        <dbReference type="PROSITE" id="PS50003"/>
    </source>
</evidence>
<dbReference type="AlphaFoldDB" id="A0A9W9QTJ1"/>
<dbReference type="Gene3D" id="2.30.29.30">
    <property type="entry name" value="Pleckstrin-homology domain (PH domain)/Phosphotyrosine-binding domain (PTB)"/>
    <property type="match status" value="2"/>
</dbReference>
<feature type="region of interest" description="Disordered" evidence="1">
    <location>
        <begin position="248"/>
        <end position="270"/>
    </location>
</feature>
<evidence type="ECO:0000313" key="4">
    <source>
        <dbReference type="EMBL" id="KAJ5340748.1"/>
    </source>
</evidence>
<reference evidence="4" key="1">
    <citation type="submission" date="2022-12" db="EMBL/GenBank/DDBJ databases">
        <authorList>
            <person name="Petersen C."/>
        </authorList>
    </citation>
    <scope>NUCLEOTIDE SEQUENCE</scope>
    <source>
        <strain evidence="3">IBT 35673</strain>
        <strain evidence="4">IBT 35675</strain>
    </source>
</reference>
<keyword evidence="5" id="KW-1185">Reference proteome</keyword>
<dbReference type="Proteomes" id="UP001147695">
    <property type="component" value="Unassembled WGS sequence"/>
</dbReference>
<feature type="compositionally biased region" description="Polar residues" evidence="1">
    <location>
        <begin position="183"/>
        <end position="200"/>
    </location>
</feature>
<comment type="caution">
    <text evidence="4">The sequence shown here is derived from an EMBL/GenBank/DDBJ whole genome shotgun (WGS) entry which is preliminary data.</text>
</comment>
<evidence type="ECO:0000313" key="3">
    <source>
        <dbReference type="EMBL" id="KAJ5337880.1"/>
    </source>
</evidence>
<feature type="domain" description="PH" evidence="2">
    <location>
        <begin position="278"/>
        <end position="377"/>
    </location>
</feature>
<dbReference type="PANTHER" id="PTHR14336">
    <property type="entry name" value="TANDEM PH DOMAIN CONTAINING PROTEIN"/>
    <property type="match status" value="1"/>
</dbReference>
<organism evidence="4 5">
    <name type="scientific">Penicillium brevicompactum</name>
    <dbReference type="NCBI Taxonomy" id="5074"/>
    <lineage>
        <taxon>Eukaryota</taxon>
        <taxon>Fungi</taxon>
        <taxon>Dikarya</taxon>
        <taxon>Ascomycota</taxon>
        <taxon>Pezizomycotina</taxon>
        <taxon>Eurotiomycetes</taxon>
        <taxon>Eurotiomycetidae</taxon>
        <taxon>Eurotiales</taxon>
        <taxon>Aspergillaceae</taxon>
        <taxon>Penicillium</taxon>
    </lineage>
</organism>
<gene>
    <name evidence="3" type="ORF">N7452_004608</name>
    <name evidence="4" type="ORF">N7541_009872</name>
</gene>
<feature type="compositionally biased region" description="Low complexity" evidence="1">
    <location>
        <begin position="248"/>
        <end position="265"/>
    </location>
</feature>
<dbReference type="PROSITE" id="PS50003">
    <property type="entry name" value="PH_DOMAIN"/>
    <property type="match status" value="2"/>
</dbReference>
<name>A0A9W9QTJ1_PENBR</name>
<sequence>MNTVLSRPSASAPDPFSPVNENGSFEFDRVLKTGRVCRRVKHKHVFRASWKPAYLVLRPNLLSVYKDEETTRLRVSVSLSEVTAVAPVKSPRSTRRHVFGVFTPSTNYRFEAPTERDADEWITRIRASIPNDEHERALLGLVKKQETPTINKQLVDDTTDHSDFDHTGRASSPEPRHALSPRIGTQNPPYIQDYSGNELASHSEFSDGPAPSRNRHLRSMPSIHSLSLSAPEEKSSFLPSSSLPSSYVPSSSLPSSSLPSTTLPSKPADHSILRDPERVICQGYLQGLRIQGTVRQWKRLWVVLRPKSLAFYKDDSEYSALKIVPMSQVFDAAEVDPMSRSKKFCMQIIAEEKTYRLCTPDEESLARWLGSLKSILAARRKLDPVLGSSV</sequence>
<dbReference type="PANTHER" id="PTHR14336:SF8">
    <property type="entry name" value="PROTEIN OPY1"/>
    <property type="match status" value="1"/>
</dbReference>
<dbReference type="EMBL" id="JAPZBQ010000003">
    <property type="protein sequence ID" value="KAJ5337880.1"/>
    <property type="molecule type" value="Genomic_DNA"/>
</dbReference>